<dbReference type="Proteomes" id="UP000009134">
    <property type="component" value="Plasmid pNL2"/>
</dbReference>
<dbReference type="KEGG" id="nar:Saro_3550"/>
<feature type="region of interest" description="Disordered" evidence="1">
    <location>
        <begin position="99"/>
        <end position="121"/>
    </location>
</feature>
<sequence>MSQKPFDPVAAWQDMVQKWEQEINGWSGKLTESEQFSALMGQATKVQLVAQRAFSEQMEGLLRNLNLPSKSQVEALSERIDGLEDSIDRVRLAIEALAAKSAAAPTPPEPRRTRKPPQAKG</sequence>
<evidence type="ECO:0000313" key="2">
    <source>
        <dbReference type="EMBL" id="ABP64410.1"/>
    </source>
</evidence>
<dbReference type="HOGENOM" id="CLU_160466_0_0_5"/>
<reference evidence="2 3" key="1">
    <citation type="submission" date="2007-04" db="EMBL/GenBank/DDBJ databases">
        <title>Complete sequence of plasmid pNL2 of Novosphingobium aromaticivorans DSM 12444.</title>
        <authorList>
            <consortium name="US DOE Joint Genome Institute"/>
            <person name="Copeland A."/>
            <person name="Lucas S."/>
            <person name="Lapidus A."/>
            <person name="Barry K."/>
            <person name="Detter J.C."/>
            <person name="Glavina del Rio T."/>
            <person name="Hammon N."/>
            <person name="Israni S."/>
            <person name="Dalin E."/>
            <person name="Tice H."/>
            <person name="Pitluck S."/>
            <person name="Chertkov O."/>
            <person name="Han C."/>
            <person name="Thomson S."/>
            <person name="Schmutz J."/>
            <person name="Larimer F."/>
            <person name="Land M."/>
            <person name="Kyrpides N."/>
            <person name="Ivanova N."/>
            <person name="Fredrickson J."/>
            <person name="Romine M.F."/>
            <person name="Richardson P."/>
        </authorList>
    </citation>
    <scope>NUCLEOTIDE SEQUENCE [LARGE SCALE GENOMIC DNA]</scope>
    <source>
        <strain evidence="3">ATCC 700278 / DSM 12444 / CCUG 56034 / CIP 105152 / NBRC 16084 / F199</strain>
        <plasmid evidence="2 3">pNL2</plasmid>
    </source>
</reference>
<accession>A4XEP9</accession>
<dbReference type="UniPathway" id="UPA00917"/>
<dbReference type="EMBL" id="CP000677">
    <property type="protein sequence ID" value="ABP64410.1"/>
    <property type="molecule type" value="Genomic_DNA"/>
</dbReference>
<feature type="compositionally biased region" description="Basic residues" evidence="1">
    <location>
        <begin position="112"/>
        <end position="121"/>
    </location>
</feature>
<keyword evidence="3" id="KW-1185">Reference proteome</keyword>
<protein>
    <submittedName>
        <fullName evidence="2">Uncharacterized protein</fullName>
    </submittedName>
</protein>
<proteinExistence type="predicted"/>
<evidence type="ECO:0000313" key="3">
    <source>
        <dbReference type="Proteomes" id="UP000009134"/>
    </source>
</evidence>
<dbReference type="AlphaFoldDB" id="A4XEP9"/>
<gene>
    <name evidence="2" type="ordered locus">Saro_3550</name>
</gene>
<name>A4XEP9_NOVAD</name>
<dbReference type="eggNOG" id="ENOG5033FV9">
    <property type="taxonomic scope" value="Bacteria"/>
</dbReference>
<dbReference type="RefSeq" id="WP_011906797.1">
    <property type="nucleotide sequence ID" value="NC_009427.1"/>
</dbReference>
<geneLocation type="plasmid" evidence="2 3">
    <name>pNL2</name>
</geneLocation>
<keyword evidence="2" id="KW-0614">Plasmid</keyword>
<organism evidence="2 3">
    <name type="scientific">Novosphingobium aromaticivorans (strain ATCC 700278 / DSM 12444 / CCUG 56034 / CIP 105152 / NBRC 16084 / F199)</name>
    <dbReference type="NCBI Taxonomy" id="279238"/>
    <lineage>
        <taxon>Bacteria</taxon>
        <taxon>Pseudomonadati</taxon>
        <taxon>Pseudomonadota</taxon>
        <taxon>Alphaproteobacteria</taxon>
        <taxon>Sphingomonadales</taxon>
        <taxon>Sphingomonadaceae</taxon>
        <taxon>Novosphingobium</taxon>
    </lineage>
</organism>
<evidence type="ECO:0000256" key="1">
    <source>
        <dbReference type="SAM" id="MobiDB-lite"/>
    </source>
</evidence>